<protein>
    <submittedName>
        <fullName evidence="9">Amino acid permease</fullName>
    </submittedName>
</protein>
<dbReference type="EMBL" id="CP010827">
    <property type="protein sequence ID" value="AJI78213.1"/>
    <property type="molecule type" value="Genomic_DNA"/>
</dbReference>
<proteinExistence type="predicted"/>
<keyword evidence="5 8" id="KW-0812">Transmembrane</keyword>
<dbReference type="GO" id="GO:0022857">
    <property type="term" value="F:transmembrane transporter activity"/>
    <property type="evidence" value="ECO:0007669"/>
    <property type="project" value="InterPro"/>
</dbReference>
<dbReference type="KEGG" id="csx:CSING_03315"/>
<dbReference type="HOGENOM" id="CLU_052043_1_1_11"/>
<feature type="transmembrane region" description="Helical" evidence="8">
    <location>
        <begin position="216"/>
        <end position="239"/>
    </location>
</feature>
<accession>A0A0B6ETR9</accession>
<feature type="transmembrane region" description="Helical" evidence="8">
    <location>
        <begin position="58"/>
        <end position="76"/>
    </location>
</feature>
<dbReference type="GO" id="GO:0005886">
    <property type="term" value="C:plasma membrane"/>
    <property type="evidence" value="ECO:0007669"/>
    <property type="project" value="UniProtKB-SubCell"/>
</dbReference>
<dbReference type="AlphaFoldDB" id="A0A0B6ETR9"/>
<organism evidence="9 10">
    <name type="scientific">Corynebacterium singulare</name>
    <dbReference type="NCBI Taxonomy" id="161899"/>
    <lineage>
        <taxon>Bacteria</taxon>
        <taxon>Bacillati</taxon>
        <taxon>Actinomycetota</taxon>
        <taxon>Actinomycetes</taxon>
        <taxon>Mycobacteriales</taxon>
        <taxon>Corynebacteriaceae</taxon>
        <taxon>Corynebacterium</taxon>
    </lineage>
</organism>
<evidence type="ECO:0000256" key="5">
    <source>
        <dbReference type="ARBA" id="ARBA00022692"/>
    </source>
</evidence>
<dbReference type="InterPro" id="IPR018227">
    <property type="entry name" value="Amino_acid_transport_2"/>
</dbReference>
<gene>
    <name evidence="9" type="primary">tdcC1</name>
    <name evidence="9" type="ORF">CSING_03315</name>
</gene>
<keyword evidence="2" id="KW-0813">Transport</keyword>
<feature type="transmembrane region" description="Helical" evidence="8">
    <location>
        <begin position="110"/>
        <end position="129"/>
    </location>
</feature>
<dbReference type="InterPro" id="IPR002293">
    <property type="entry name" value="AA/rel_permease1"/>
</dbReference>
<dbReference type="PANTHER" id="PTHR35334:SF5">
    <property type="entry name" value="INNER MEMBRANE TRANSPORT PROTEIN YHJV"/>
    <property type="match status" value="1"/>
</dbReference>
<feature type="transmembrane region" description="Helical" evidence="8">
    <location>
        <begin position="305"/>
        <end position="328"/>
    </location>
</feature>
<evidence type="ECO:0000313" key="9">
    <source>
        <dbReference type="EMBL" id="AJI78213.1"/>
    </source>
</evidence>
<feature type="transmembrane region" description="Helical" evidence="8">
    <location>
        <begin position="358"/>
        <end position="377"/>
    </location>
</feature>
<keyword evidence="4" id="KW-0997">Cell inner membrane</keyword>
<dbReference type="Gene3D" id="1.20.1740.10">
    <property type="entry name" value="Amino acid/polyamine transporter I"/>
    <property type="match status" value="1"/>
</dbReference>
<evidence type="ECO:0000256" key="6">
    <source>
        <dbReference type="ARBA" id="ARBA00022989"/>
    </source>
</evidence>
<evidence type="ECO:0000256" key="3">
    <source>
        <dbReference type="ARBA" id="ARBA00022475"/>
    </source>
</evidence>
<feature type="transmembrane region" description="Helical" evidence="8">
    <location>
        <begin position="175"/>
        <end position="196"/>
    </location>
</feature>
<keyword evidence="3" id="KW-1003">Cell membrane</keyword>
<dbReference type="PANTHER" id="PTHR35334">
    <property type="entry name" value="SERINE TRANSPORTER"/>
    <property type="match status" value="1"/>
</dbReference>
<dbReference type="Pfam" id="PF13520">
    <property type="entry name" value="AA_permease_2"/>
    <property type="match status" value="1"/>
</dbReference>
<evidence type="ECO:0000256" key="1">
    <source>
        <dbReference type="ARBA" id="ARBA00004429"/>
    </source>
</evidence>
<sequence length="438" mass="48243">MTNSKPLVTGSGNAVPYSSLMNGDAPKSEGTALSWVLALFGTAMGAGILFLPLQAGSFGFWPLAFATVIIFPLVYFSHRTYARIVAGAPAQDYGLDILELVRKYLGRNTGLFVALMYSLANVPTVFIYAISLTNAIDSFIVNQLHGPSINRWVLSVVCVGTLTGVFAFGRKPMLWLAQALVYPLIFSLAATSIYLIPQWDFQSFVEVKYQGGSWPHILLGAVLILPVLAFSFSHMAALSQMSVDMQPTYGENTEKRVSRIELYTAALLVVFTMFFVWSCVLALGAEGMREASEQNLPVLSYFANVTGVQVLALLAPLIVIFAVITSYFGTMLGAEEGTAYMVRLLAPRTANRLNRRSLLTIVYIVIFISGTLVSVFNPPILDLIYLVGGVFDAILIFLLPVYMFHKVKEYKKFRGDPWNYFVFALGSIILGITIWDLF</sequence>
<dbReference type="Proteomes" id="UP000031890">
    <property type="component" value="Chromosome"/>
</dbReference>
<evidence type="ECO:0000256" key="8">
    <source>
        <dbReference type="SAM" id="Phobius"/>
    </source>
</evidence>
<feature type="transmembrane region" description="Helical" evidence="8">
    <location>
        <begin position="260"/>
        <end position="285"/>
    </location>
</feature>
<evidence type="ECO:0000256" key="7">
    <source>
        <dbReference type="ARBA" id="ARBA00023136"/>
    </source>
</evidence>
<feature type="transmembrane region" description="Helical" evidence="8">
    <location>
        <begin position="149"/>
        <end position="168"/>
    </location>
</feature>
<evidence type="ECO:0000313" key="10">
    <source>
        <dbReference type="Proteomes" id="UP000031890"/>
    </source>
</evidence>
<name>A0A0B6ETR9_9CORY</name>
<reference evidence="9 10" key="1">
    <citation type="journal article" date="2015" name="Genome Announc.">
        <title>Complete Genome Sequence and Annotation of Corynebacterium singulare DSM 44357, Isolated from a Human Semen Specimen.</title>
        <authorList>
            <person name="Merten M."/>
            <person name="Brinkrolf K."/>
            <person name="Albersmeier A."/>
            <person name="Kutter Y."/>
            <person name="Ruckert C."/>
            <person name="Tauch A."/>
        </authorList>
    </citation>
    <scope>NUCLEOTIDE SEQUENCE [LARGE SCALE GENOMIC DNA]</scope>
    <source>
        <strain evidence="9">IBS B52218</strain>
    </source>
</reference>
<keyword evidence="7 8" id="KW-0472">Membrane</keyword>
<evidence type="ECO:0000256" key="2">
    <source>
        <dbReference type="ARBA" id="ARBA00022448"/>
    </source>
</evidence>
<comment type="subcellular location">
    <subcellularLocation>
        <location evidence="1">Cell inner membrane</location>
        <topology evidence="1">Multi-pass membrane protein</topology>
    </subcellularLocation>
</comment>
<feature type="transmembrane region" description="Helical" evidence="8">
    <location>
        <begin position="32"/>
        <end position="52"/>
    </location>
</feature>
<feature type="transmembrane region" description="Helical" evidence="8">
    <location>
        <begin position="383"/>
        <end position="405"/>
    </location>
</feature>
<dbReference type="STRING" id="161899.CSING_03315"/>
<evidence type="ECO:0000256" key="4">
    <source>
        <dbReference type="ARBA" id="ARBA00022519"/>
    </source>
</evidence>
<feature type="transmembrane region" description="Helical" evidence="8">
    <location>
        <begin position="417"/>
        <end position="435"/>
    </location>
</feature>
<dbReference type="GO" id="GO:0003333">
    <property type="term" value="P:amino acid transmembrane transport"/>
    <property type="evidence" value="ECO:0007669"/>
    <property type="project" value="InterPro"/>
</dbReference>
<keyword evidence="6 8" id="KW-1133">Transmembrane helix</keyword>